<dbReference type="EMBL" id="JAUEIF010000002">
    <property type="protein sequence ID" value="MDN0024420.1"/>
    <property type="molecule type" value="Genomic_DNA"/>
</dbReference>
<evidence type="ECO:0000313" key="5">
    <source>
        <dbReference type="Proteomes" id="UP001168478"/>
    </source>
</evidence>
<dbReference type="RefSeq" id="WP_289824820.1">
    <property type="nucleotide sequence ID" value="NZ_JAUEIE010000002.1"/>
</dbReference>
<gene>
    <name evidence="2" type="ORF">QVN81_03990</name>
    <name evidence="3" type="ORF">QVN84_02610</name>
</gene>
<dbReference type="InterPro" id="IPR008969">
    <property type="entry name" value="CarboxyPept-like_regulatory"/>
</dbReference>
<reference evidence="3" key="1">
    <citation type="submission" date="2023-06" db="EMBL/GenBank/DDBJ databases">
        <authorList>
            <person name="Zeman M."/>
            <person name="Kubasova T."/>
            <person name="Jahodarova E."/>
            <person name="Nykrynova M."/>
            <person name="Rychlik I."/>
        </authorList>
    </citation>
    <scope>NUCLEOTIDE SEQUENCE</scope>
    <source>
        <strain evidence="3">ET15</strain>
        <strain evidence="2">ET37</strain>
    </source>
</reference>
<dbReference type="Pfam" id="PF13715">
    <property type="entry name" value="CarbopepD_reg_2"/>
    <property type="match status" value="1"/>
</dbReference>
<comment type="caution">
    <text evidence="3">The sequence shown here is derived from an EMBL/GenBank/DDBJ whole genome shotgun (WGS) entry which is preliminary data.</text>
</comment>
<dbReference type="PROSITE" id="PS51257">
    <property type="entry name" value="PROKAR_LIPOPROTEIN"/>
    <property type="match status" value="1"/>
</dbReference>
<evidence type="ECO:0000313" key="3">
    <source>
        <dbReference type="EMBL" id="MDN0024420.1"/>
    </source>
</evidence>
<reference evidence="3" key="2">
    <citation type="submission" date="2023-08" db="EMBL/GenBank/DDBJ databases">
        <title>Identification and characterization of horizontal gene transfer across gut microbiota members of farm animals based on homology search.</title>
        <authorList>
            <person name="Schwarzerova J."/>
            <person name="Nykrynova M."/>
            <person name="Jureckova K."/>
            <person name="Cejkova D."/>
            <person name="Rychlik I."/>
        </authorList>
    </citation>
    <scope>NUCLEOTIDE SEQUENCE</scope>
    <source>
        <strain evidence="3">ET15</strain>
        <strain evidence="2">ET37</strain>
    </source>
</reference>
<dbReference type="EMBL" id="JAUEIE010000002">
    <property type="protein sequence ID" value="MDN0022187.1"/>
    <property type="molecule type" value="Genomic_DNA"/>
</dbReference>
<dbReference type="Proteomes" id="UP001167831">
    <property type="component" value="Unassembled WGS sequence"/>
</dbReference>
<organism evidence="3 5">
    <name type="scientific">Leyella lascolaii</name>
    <dbReference type="NCBI Taxonomy" id="1776379"/>
    <lineage>
        <taxon>Bacteria</taxon>
        <taxon>Pseudomonadati</taxon>
        <taxon>Bacteroidota</taxon>
        <taxon>Bacteroidia</taxon>
        <taxon>Bacteroidales</taxon>
        <taxon>Prevotellaceae</taxon>
        <taxon>Leyella</taxon>
    </lineage>
</organism>
<feature type="chain" id="PRO_5043689720" evidence="1">
    <location>
        <begin position="24"/>
        <end position="81"/>
    </location>
</feature>
<dbReference type="GO" id="GO:0004180">
    <property type="term" value="F:carboxypeptidase activity"/>
    <property type="evidence" value="ECO:0007669"/>
    <property type="project" value="UniProtKB-KW"/>
</dbReference>
<keyword evidence="1" id="KW-0732">Signal</keyword>
<evidence type="ECO:0000313" key="2">
    <source>
        <dbReference type="EMBL" id="MDN0022187.1"/>
    </source>
</evidence>
<accession>A0AAW7JGN2</accession>
<evidence type="ECO:0000256" key="1">
    <source>
        <dbReference type="SAM" id="SignalP"/>
    </source>
</evidence>
<name>A0AAW7JGN2_9BACT</name>
<keyword evidence="3" id="KW-0645">Protease</keyword>
<evidence type="ECO:0000313" key="4">
    <source>
        <dbReference type="Proteomes" id="UP001167831"/>
    </source>
</evidence>
<keyword evidence="3" id="KW-0378">Hydrolase</keyword>
<feature type="signal peptide" evidence="1">
    <location>
        <begin position="1"/>
        <end position="23"/>
    </location>
</feature>
<keyword evidence="3" id="KW-0121">Carboxypeptidase</keyword>
<dbReference type="AlphaFoldDB" id="A0AAW7JGN2"/>
<dbReference type="SUPFAM" id="SSF49464">
    <property type="entry name" value="Carboxypeptidase regulatory domain-like"/>
    <property type="match status" value="1"/>
</dbReference>
<dbReference type="Gene3D" id="2.60.40.1120">
    <property type="entry name" value="Carboxypeptidase-like, regulatory domain"/>
    <property type="match status" value="1"/>
</dbReference>
<keyword evidence="4" id="KW-1185">Reference proteome</keyword>
<protein>
    <submittedName>
        <fullName evidence="3">Carboxypeptidase-like regulatory domain-containing protein</fullName>
    </submittedName>
</protein>
<proteinExistence type="predicted"/>
<sequence length="81" mass="8685">MKYVTKLCVTCCLLFLACMPIMAQQQLRLISGIVTDESGEPLTGARIFDIKSKNGAVADADGKFALKITPEPVGGINLVRT</sequence>
<dbReference type="Proteomes" id="UP001168478">
    <property type="component" value="Unassembled WGS sequence"/>
</dbReference>